<dbReference type="SUPFAM" id="SSF51011">
    <property type="entry name" value="Glycosyl hydrolase domain"/>
    <property type="match status" value="1"/>
</dbReference>
<dbReference type="Gene3D" id="3.20.20.80">
    <property type="entry name" value="Glycosidases"/>
    <property type="match status" value="1"/>
</dbReference>
<dbReference type="SMART" id="SM00642">
    <property type="entry name" value="Aamy"/>
    <property type="match status" value="1"/>
</dbReference>
<dbReference type="Pfam" id="PF00128">
    <property type="entry name" value="Alpha-amylase"/>
    <property type="match status" value="1"/>
</dbReference>
<dbReference type="AlphaFoldDB" id="A0A977L3G7"/>
<evidence type="ECO:0000259" key="5">
    <source>
        <dbReference type="SMART" id="SM00642"/>
    </source>
</evidence>
<reference evidence="6" key="1">
    <citation type="submission" date="2021-04" db="EMBL/GenBank/DDBJ databases">
        <title>Genome sequence of Woronichinia naegeliana from Washington state freshwater lake bloom.</title>
        <authorList>
            <person name="Dreher T.W."/>
        </authorList>
    </citation>
    <scope>NUCLEOTIDE SEQUENCE</scope>
    <source>
        <strain evidence="6">WA131</strain>
    </source>
</reference>
<dbReference type="CDD" id="cd11326">
    <property type="entry name" value="AmyAc_Glg_debranch"/>
    <property type="match status" value="1"/>
</dbReference>
<dbReference type="Gene3D" id="2.60.40.1180">
    <property type="entry name" value="Golgi alpha-mannosidase II"/>
    <property type="match status" value="1"/>
</dbReference>
<organism evidence="6">
    <name type="scientific">Woronichinia naegeliana WA131</name>
    <dbReference type="NCBI Taxonomy" id="2824559"/>
    <lineage>
        <taxon>Bacteria</taxon>
        <taxon>Bacillati</taxon>
        <taxon>Cyanobacteriota</taxon>
        <taxon>Cyanophyceae</taxon>
        <taxon>Synechococcales</taxon>
        <taxon>Coelosphaeriaceae</taxon>
        <taxon>Woronichinia</taxon>
    </lineage>
</organism>
<dbReference type="Pfam" id="PF21156">
    <property type="entry name" value="ISOA1-3_C"/>
    <property type="match status" value="1"/>
</dbReference>
<dbReference type="InterPro" id="IPR013780">
    <property type="entry name" value="Glyco_hydro_b"/>
</dbReference>
<dbReference type="InterPro" id="IPR017853">
    <property type="entry name" value="GH"/>
</dbReference>
<dbReference type="NCBIfam" id="TIGR02100">
    <property type="entry name" value="glgX_debranch"/>
    <property type="match status" value="1"/>
</dbReference>
<dbReference type="InterPro" id="IPR013783">
    <property type="entry name" value="Ig-like_fold"/>
</dbReference>
<dbReference type="InterPro" id="IPR006047">
    <property type="entry name" value="GH13_cat_dom"/>
</dbReference>
<dbReference type="InterPro" id="IPR014756">
    <property type="entry name" value="Ig_E-set"/>
</dbReference>
<dbReference type="EMBL" id="CP073041">
    <property type="protein sequence ID" value="UXE64702.1"/>
    <property type="molecule type" value="Genomic_DNA"/>
</dbReference>
<evidence type="ECO:0000256" key="2">
    <source>
        <dbReference type="ARBA" id="ARBA00022801"/>
    </source>
</evidence>
<dbReference type="GO" id="GO:0005980">
    <property type="term" value="P:glycogen catabolic process"/>
    <property type="evidence" value="ECO:0007669"/>
    <property type="project" value="InterPro"/>
</dbReference>
<evidence type="ECO:0000256" key="4">
    <source>
        <dbReference type="ARBA" id="ARBA00023295"/>
    </source>
</evidence>
<dbReference type="InterPro" id="IPR011837">
    <property type="entry name" value="Glycogen_debranch_GlgX"/>
</dbReference>
<dbReference type="KEGG" id="wna:KA717_17875"/>
<dbReference type="InterPro" id="IPR044505">
    <property type="entry name" value="GlgX_Isoamylase_N_E_set"/>
</dbReference>
<dbReference type="GO" id="GO:0004135">
    <property type="term" value="F:amylo-alpha-1,6-glucosidase activity"/>
    <property type="evidence" value="ECO:0007669"/>
    <property type="project" value="InterPro"/>
</dbReference>
<feature type="domain" description="Glycosyl hydrolase family 13 catalytic" evidence="5">
    <location>
        <begin position="179"/>
        <end position="591"/>
    </location>
</feature>
<accession>A0A977L3G7</accession>
<dbReference type="SUPFAM" id="SSF81296">
    <property type="entry name" value="E set domains"/>
    <property type="match status" value="1"/>
</dbReference>
<dbReference type="PANTHER" id="PTHR43002">
    <property type="entry name" value="GLYCOGEN DEBRANCHING ENZYME"/>
    <property type="match status" value="1"/>
</dbReference>
<keyword evidence="4" id="KW-0326">Glycosidase</keyword>
<dbReference type="InterPro" id="IPR004193">
    <property type="entry name" value="Glyco_hydro_13_N"/>
</dbReference>
<gene>
    <name evidence="6" type="primary">glgX</name>
    <name evidence="6" type="ORF">KA717_17875</name>
</gene>
<dbReference type="Gene3D" id="2.60.40.10">
    <property type="entry name" value="Immunoglobulins"/>
    <property type="match status" value="1"/>
</dbReference>
<dbReference type="CDD" id="cd02856">
    <property type="entry name" value="E_set_GDE_Isoamylase_N"/>
    <property type="match status" value="1"/>
</dbReference>
<dbReference type="Pfam" id="PF02922">
    <property type="entry name" value="CBM_48"/>
    <property type="match status" value="1"/>
</dbReference>
<dbReference type="SUPFAM" id="SSF51445">
    <property type="entry name" value="(Trans)glycosidases"/>
    <property type="match status" value="1"/>
</dbReference>
<dbReference type="GO" id="GO:0019156">
    <property type="term" value="F:isoamylase activity"/>
    <property type="evidence" value="ECO:0007669"/>
    <property type="project" value="UniProtKB-ARBA"/>
</dbReference>
<comment type="similarity">
    <text evidence="1">Belongs to the glycosyl hydrolase 13 family.</text>
</comment>
<name>A0A977L3G7_9CYAN</name>
<protein>
    <submittedName>
        <fullName evidence="6">Glycogen debranching protein GlgX</fullName>
    </submittedName>
</protein>
<keyword evidence="2" id="KW-0378">Hydrolase</keyword>
<evidence type="ECO:0000256" key="1">
    <source>
        <dbReference type="ARBA" id="ARBA00008061"/>
    </source>
</evidence>
<sequence length="751" mass="84528">MISSSAPALNISSVTAIPINQDLRQGQTSPLGATVYPDGVNFCLFSKFAQEVVLLLFDHPNAPQPSRVITLDLRCNKTFYYWHVFVPGLEAGQVYAYRVNGPFEPEKGLRFDFSKVLLDPYAKAIVGDEIYDRKVAMQYGVDNCATALRGVVVDTSLYHYDWEGDTPLRISYAYSVIYELHVSGFTKNPNSALPENKRGTFAGLIEKIPYLQELGITTVELLPVHYFDPEDAQPGLTNYWGYSTIGFFAPHRGYSSSQDPIGPVDEFRDMVKALHKAGIEVILDVVFNHTAEGNENGPTLSFRGIDNRTYYILDEDESQYSNYSGCGNSVKANHPVVGGLILDCLRYWVSVMHVDGFRFDLASVFARDIKGNPIHGVEGGTANIIWAIESDPVLAGTKLIAEAWDAAGLYSVGKFVELADWFAEWNGPYRDDVRRFVKGDCGMVKRLGDRLLGSPDIYHRKDTDINRSINFVTCHDGFTLNDLVSYNEKHNEANGEENRDGSNDNCSWNCGIEGESDDPLINALRLRQIKNFLTILFFSQGTPMMLMGDPVRRTQKGNNNAYCQDNELSWFDWQGEESHAEETHFVRGLIQLTQSLKIFQEERVLEILDLGFNELPQLEIHPETGEVIPPPPVNLEMLKHIYLGMTESHPNPHVTWHGVDVALPDWSYDSHSLAFTLHHPRAGEQLHIILNAYWEPLVFNLPPLAKGKQWYRVIDTFLPSPQDFCELAIAPQILKTSYLVQARTSVVLMAK</sequence>
<evidence type="ECO:0000256" key="3">
    <source>
        <dbReference type="ARBA" id="ARBA00022946"/>
    </source>
</evidence>
<keyword evidence="3" id="KW-0809">Transit peptide</keyword>
<dbReference type="Proteomes" id="UP001065613">
    <property type="component" value="Chromosome"/>
</dbReference>
<dbReference type="InterPro" id="IPR048650">
    <property type="entry name" value="ISOA1-3-like_C"/>
</dbReference>
<proteinExistence type="inferred from homology"/>
<evidence type="ECO:0000313" key="6">
    <source>
        <dbReference type="EMBL" id="UXE64702.1"/>
    </source>
</evidence>